<name>A0A318HDD9_9MYCO</name>
<dbReference type="EMBL" id="QJJU01000014">
    <property type="protein sequence ID" value="PXX06370.1"/>
    <property type="molecule type" value="Genomic_DNA"/>
</dbReference>
<organism evidence="2 3">
    <name type="scientific">Mycolicibacterium moriokaense</name>
    <dbReference type="NCBI Taxonomy" id="39691"/>
    <lineage>
        <taxon>Bacteria</taxon>
        <taxon>Bacillati</taxon>
        <taxon>Actinomycetota</taxon>
        <taxon>Actinomycetes</taxon>
        <taxon>Mycobacteriales</taxon>
        <taxon>Mycobacteriaceae</taxon>
        <taxon>Mycolicibacterium</taxon>
    </lineage>
</organism>
<proteinExistence type="predicted"/>
<dbReference type="AlphaFoldDB" id="A0A318HDD9"/>
<evidence type="ECO:0000259" key="1">
    <source>
        <dbReference type="Pfam" id="PF18974"/>
    </source>
</evidence>
<dbReference type="InterPro" id="IPR043764">
    <property type="entry name" value="DUF5710"/>
</dbReference>
<feature type="domain" description="DUF5710" evidence="1">
    <location>
        <begin position="6"/>
        <end position="39"/>
    </location>
</feature>
<dbReference type="OrthoDB" id="5318045at2"/>
<gene>
    <name evidence="2" type="ORF">C8E89_114143</name>
</gene>
<dbReference type="Pfam" id="PF18974">
    <property type="entry name" value="DUF5710"/>
    <property type="match status" value="1"/>
</dbReference>
<comment type="caution">
    <text evidence="2">The sequence shown here is derived from an EMBL/GenBank/DDBJ whole genome shotgun (WGS) entry which is preliminary data.</text>
</comment>
<reference evidence="2 3" key="2">
    <citation type="submission" date="2018-06" db="EMBL/GenBank/DDBJ databases">
        <title>Sequencing of bacterial isolates from soil warming experiment in Harvard Forest, Massachusetts, USA.</title>
        <authorList>
            <person name="Deangelis K.PhD."/>
        </authorList>
    </citation>
    <scope>NUCLEOTIDE SEQUENCE [LARGE SCALE GENOMIC DNA]</scope>
    <source>
        <strain evidence="2 3">GAS496</strain>
    </source>
</reference>
<dbReference type="Proteomes" id="UP000247781">
    <property type="component" value="Unassembled WGS sequence"/>
</dbReference>
<dbReference type="RefSeq" id="WP_110317973.1">
    <property type="nucleotide sequence ID" value="NZ_QJJU01000014.1"/>
</dbReference>
<keyword evidence="3" id="KW-1185">Reference proteome</keyword>
<evidence type="ECO:0000313" key="3">
    <source>
        <dbReference type="Proteomes" id="UP000247781"/>
    </source>
</evidence>
<protein>
    <recommendedName>
        <fullName evidence="1">DUF5710 domain-containing protein</fullName>
    </recommendedName>
</protein>
<accession>A0A318HDD9</accession>
<reference evidence="3" key="1">
    <citation type="submission" date="2018-05" db="EMBL/GenBank/DDBJ databases">
        <authorList>
            <person name="Deangelis K."/>
            <person name="Huntemann M."/>
            <person name="Clum A."/>
            <person name="Pillay M."/>
            <person name="Palaniappan K."/>
            <person name="Varghese N."/>
            <person name="Mikhailova N."/>
            <person name="Stamatis D."/>
            <person name="Reddy T."/>
            <person name="Daum C."/>
            <person name="Shapiro N."/>
            <person name="Ivanova N."/>
            <person name="Kyrpides N."/>
            <person name="Woyke T."/>
        </authorList>
    </citation>
    <scope>NUCLEOTIDE SEQUENCE [LARGE SCALE GENOMIC DNA]</scope>
    <source>
        <strain evidence="3">GAS496</strain>
    </source>
</reference>
<evidence type="ECO:0000313" key="2">
    <source>
        <dbReference type="EMBL" id="PXX06370.1"/>
    </source>
</evidence>
<sequence length="228" mass="27120">MTTSERIWLEVSYDEQNAAKAAGARWDRTLRSWYAPRPGMTELQPWVGRAPLPDVLDGEDRNFGDGLFVDLIPDSCWFTNVRSCVSQRDWDRLRRMVYRRARDRCEICGAGRDPDVDKWLEAHERWEYNETTQTQRLKRIICLCSFCHEVTHFGLAIVRGHEERALRHLLYVTNWSGRRARRHIDDAFRLWEERSRRDWALELGVLLQAGIAVHEPPDPYERRRIGRW</sequence>